<keyword evidence="6 10" id="KW-0067">ATP-binding</keyword>
<keyword evidence="11" id="KW-1185">Reference proteome</keyword>
<dbReference type="CDD" id="cd03257">
    <property type="entry name" value="ABC_NikE_OppD_transporters"/>
    <property type="match status" value="2"/>
</dbReference>
<evidence type="ECO:0000256" key="1">
    <source>
        <dbReference type="ARBA" id="ARBA00004202"/>
    </source>
</evidence>
<accession>A0ABR9P3M6</accession>
<evidence type="ECO:0000256" key="3">
    <source>
        <dbReference type="ARBA" id="ARBA00022448"/>
    </source>
</evidence>
<evidence type="ECO:0000259" key="9">
    <source>
        <dbReference type="PROSITE" id="PS50893"/>
    </source>
</evidence>
<keyword evidence="7" id="KW-0472">Membrane</keyword>
<dbReference type="SMART" id="SM00382">
    <property type="entry name" value="AAA"/>
    <property type="match status" value="2"/>
</dbReference>
<dbReference type="NCBIfam" id="NF007739">
    <property type="entry name" value="PRK10419.1"/>
    <property type="match status" value="2"/>
</dbReference>
<keyword evidence="4" id="KW-1003">Cell membrane</keyword>
<dbReference type="Proteomes" id="UP000806528">
    <property type="component" value="Unassembled WGS sequence"/>
</dbReference>
<dbReference type="InterPro" id="IPR013563">
    <property type="entry name" value="Oligopep_ABC_C"/>
</dbReference>
<evidence type="ECO:0000256" key="2">
    <source>
        <dbReference type="ARBA" id="ARBA00005417"/>
    </source>
</evidence>
<dbReference type="Pfam" id="PF08352">
    <property type="entry name" value="oligo_HPY"/>
    <property type="match status" value="1"/>
</dbReference>
<dbReference type="PANTHER" id="PTHR43297">
    <property type="entry name" value="OLIGOPEPTIDE TRANSPORT ATP-BINDING PROTEIN APPD"/>
    <property type="match status" value="1"/>
</dbReference>
<sequence length="560" mass="60026">MTVVHRPTPPDSTAAAPDEADALLSVRDLRVDHATRSGRHRAVDGVDLDLFPGEVLALVGESGSGKSTTARAILGLSGRARVGGRILLHGSGGTRTDVLTATERRLRQVRGGEIGFVPQDPAAALNPVQRVGAQVAEAVRLHHRTDRAGARTNAVRLLGEAGLPDPARIALRLPHELSGGMRQRVLVAMALAGGPRLLVADEPTSALDATVQHRLLDHLDHLRSEQNLSMLLITHDLGVAADRAHRIAVMSAGRIVEQGPADAVLHRPGHTYTRALLEAAPGLDDPTGADAPRTDPNANDGPPLVRVENLIKDYGGPEPAVAGVDLTLERGRTYALVGESGSGKTTTARTVIGLTRPTSGSVLFDGVDLTSLRGSRLRRMRRRFQVVYQDPYASLDPRTGAAASVAEPLRAFRVGDRAWRRARAVELLDRVGLHASTADRRPGELSGGQLQRVAIARALALEPDLVVCDEPVSALDVRVQARILDLLAELQRDLGVAYLFISHDLAVVRRVAHRVGVMHRGRIVEEADVRTLFAAPEHEHTHELLAAVPGRARAHREIPV</sequence>
<dbReference type="InterPro" id="IPR027417">
    <property type="entry name" value="P-loop_NTPase"/>
</dbReference>
<name>A0ABR9P3M6_9ACTN</name>
<evidence type="ECO:0000256" key="5">
    <source>
        <dbReference type="ARBA" id="ARBA00022741"/>
    </source>
</evidence>
<protein>
    <submittedName>
        <fullName evidence="10">ABC transporter ATP-binding protein</fullName>
    </submittedName>
</protein>
<evidence type="ECO:0000256" key="4">
    <source>
        <dbReference type="ARBA" id="ARBA00022475"/>
    </source>
</evidence>
<dbReference type="InterPro" id="IPR050388">
    <property type="entry name" value="ABC_Ni/Peptide_Import"/>
</dbReference>
<dbReference type="PANTHER" id="PTHR43297:SF2">
    <property type="entry name" value="DIPEPTIDE TRANSPORT ATP-BINDING PROTEIN DPPD"/>
    <property type="match status" value="1"/>
</dbReference>
<proteinExistence type="inferred from homology"/>
<dbReference type="Gene3D" id="3.40.50.300">
    <property type="entry name" value="P-loop containing nucleotide triphosphate hydrolases"/>
    <property type="match status" value="2"/>
</dbReference>
<feature type="domain" description="ABC transporter" evidence="9">
    <location>
        <begin position="305"/>
        <end position="545"/>
    </location>
</feature>
<comment type="caution">
    <text evidence="10">The sequence shown here is derived from an EMBL/GenBank/DDBJ whole genome shotgun (WGS) entry which is preliminary data.</text>
</comment>
<dbReference type="InterPro" id="IPR017871">
    <property type="entry name" value="ABC_transporter-like_CS"/>
</dbReference>
<comment type="subcellular location">
    <subcellularLocation>
        <location evidence="1">Cell membrane</location>
        <topology evidence="1">Peripheral membrane protein</topology>
    </subcellularLocation>
</comment>
<dbReference type="InterPro" id="IPR003439">
    <property type="entry name" value="ABC_transporter-like_ATP-bd"/>
</dbReference>
<evidence type="ECO:0000256" key="6">
    <source>
        <dbReference type="ARBA" id="ARBA00022840"/>
    </source>
</evidence>
<dbReference type="GO" id="GO:0005524">
    <property type="term" value="F:ATP binding"/>
    <property type="evidence" value="ECO:0007669"/>
    <property type="project" value="UniProtKB-KW"/>
</dbReference>
<dbReference type="Pfam" id="PF00005">
    <property type="entry name" value="ABC_tran"/>
    <property type="match status" value="2"/>
</dbReference>
<dbReference type="PROSITE" id="PS00211">
    <property type="entry name" value="ABC_TRANSPORTER_1"/>
    <property type="match status" value="2"/>
</dbReference>
<dbReference type="InterPro" id="IPR003593">
    <property type="entry name" value="AAA+_ATPase"/>
</dbReference>
<gene>
    <name evidence="10" type="ORF">IDM40_06990</name>
</gene>
<feature type="domain" description="ABC transporter" evidence="9">
    <location>
        <begin position="26"/>
        <end position="277"/>
    </location>
</feature>
<evidence type="ECO:0000256" key="7">
    <source>
        <dbReference type="ARBA" id="ARBA00023136"/>
    </source>
</evidence>
<reference evidence="10 11" key="1">
    <citation type="submission" date="2020-09" db="EMBL/GenBank/DDBJ databases">
        <title>Diversity and distribution of actinomycetes associated with coral in the coast of Hainan.</title>
        <authorList>
            <person name="Li F."/>
        </authorList>
    </citation>
    <scope>NUCLEOTIDE SEQUENCE [LARGE SCALE GENOMIC DNA]</scope>
    <source>
        <strain evidence="10 11">HNM0947</strain>
    </source>
</reference>
<dbReference type="EMBL" id="JADBGI010000005">
    <property type="protein sequence ID" value="MBE2998450.1"/>
    <property type="molecule type" value="Genomic_DNA"/>
</dbReference>
<comment type="similarity">
    <text evidence="2">Belongs to the ABC transporter superfamily.</text>
</comment>
<feature type="region of interest" description="Disordered" evidence="8">
    <location>
        <begin position="280"/>
        <end position="303"/>
    </location>
</feature>
<dbReference type="PROSITE" id="PS50893">
    <property type="entry name" value="ABC_TRANSPORTER_2"/>
    <property type="match status" value="2"/>
</dbReference>
<keyword evidence="5" id="KW-0547">Nucleotide-binding</keyword>
<evidence type="ECO:0000313" key="11">
    <source>
        <dbReference type="Proteomes" id="UP000806528"/>
    </source>
</evidence>
<evidence type="ECO:0000256" key="8">
    <source>
        <dbReference type="SAM" id="MobiDB-lite"/>
    </source>
</evidence>
<evidence type="ECO:0000313" key="10">
    <source>
        <dbReference type="EMBL" id="MBE2998450.1"/>
    </source>
</evidence>
<keyword evidence="3" id="KW-0813">Transport</keyword>
<dbReference type="SUPFAM" id="SSF52540">
    <property type="entry name" value="P-loop containing nucleoside triphosphate hydrolases"/>
    <property type="match status" value="2"/>
</dbReference>
<dbReference type="NCBIfam" id="NF008453">
    <property type="entry name" value="PRK11308.1"/>
    <property type="match status" value="2"/>
</dbReference>
<organism evidence="10 11">
    <name type="scientific">Nocardiopsis coralli</name>
    <dbReference type="NCBI Taxonomy" id="2772213"/>
    <lineage>
        <taxon>Bacteria</taxon>
        <taxon>Bacillati</taxon>
        <taxon>Actinomycetota</taxon>
        <taxon>Actinomycetes</taxon>
        <taxon>Streptosporangiales</taxon>
        <taxon>Nocardiopsidaceae</taxon>
        <taxon>Nocardiopsis</taxon>
    </lineage>
</organism>